<dbReference type="EMBL" id="CP018820">
    <property type="protein sequence ID" value="APR53750.1"/>
    <property type="molecule type" value="Genomic_DNA"/>
</dbReference>
<keyword evidence="8" id="KW-1185">Reference proteome</keyword>
<accession>A0A1L6JE21</accession>
<dbReference type="FunFam" id="1.10.10.10:FF:000001">
    <property type="entry name" value="LysR family transcriptional regulator"/>
    <property type="match status" value="1"/>
</dbReference>
<evidence type="ECO:0000313" key="8">
    <source>
        <dbReference type="Proteomes" id="UP000185161"/>
    </source>
</evidence>
<dbReference type="PROSITE" id="PS50931">
    <property type="entry name" value="HTH_LYSR"/>
    <property type="match status" value="1"/>
</dbReference>
<dbReference type="Gene3D" id="3.40.190.10">
    <property type="entry name" value="Periplasmic binding protein-like II"/>
    <property type="match status" value="2"/>
</dbReference>
<dbReference type="Gene3D" id="1.10.10.10">
    <property type="entry name" value="Winged helix-like DNA-binding domain superfamily/Winged helix DNA-binding domain"/>
    <property type="match status" value="1"/>
</dbReference>
<evidence type="ECO:0000256" key="3">
    <source>
        <dbReference type="ARBA" id="ARBA00023125"/>
    </source>
</evidence>
<evidence type="ECO:0000313" key="7">
    <source>
        <dbReference type="EMBL" id="RSV06236.1"/>
    </source>
</evidence>
<dbReference type="Pfam" id="PF03466">
    <property type="entry name" value="LysR_substrate"/>
    <property type="match status" value="1"/>
</dbReference>
<dbReference type="GO" id="GO:0003677">
    <property type="term" value="F:DNA binding"/>
    <property type="evidence" value="ECO:0007669"/>
    <property type="project" value="UniProtKB-KW"/>
</dbReference>
<reference evidence="6" key="1">
    <citation type="submission" date="2016-12" db="EMBL/GenBank/DDBJ databases">
        <title>Whole genome sequencing of Sphingomonas koreensis.</title>
        <authorList>
            <person name="Conlan S."/>
            <person name="Thomas P.J."/>
            <person name="Mullikin J."/>
            <person name="Palmore T.N."/>
            <person name="Frank K.M."/>
            <person name="Segre J.A."/>
        </authorList>
    </citation>
    <scope>NUCLEOTIDE SEQUENCE</scope>
    <source>
        <strain evidence="6">ABOJV</strain>
    </source>
</reference>
<dbReference type="Proteomes" id="UP000185161">
    <property type="component" value="Chromosome"/>
</dbReference>
<dbReference type="InterPro" id="IPR000847">
    <property type="entry name" value="LysR_HTH_N"/>
</dbReference>
<dbReference type="GO" id="GO:0003700">
    <property type="term" value="F:DNA-binding transcription factor activity"/>
    <property type="evidence" value="ECO:0007669"/>
    <property type="project" value="InterPro"/>
</dbReference>
<comment type="similarity">
    <text evidence="1">Belongs to the LysR transcriptional regulatory family.</text>
</comment>
<dbReference type="Proteomes" id="UP000286681">
    <property type="component" value="Unassembled WGS sequence"/>
</dbReference>
<dbReference type="GeneID" id="44134096"/>
<evidence type="ECO:0000313" key="9">
    <source>
        <dbReference type="Proteomes" id="UP000286681"/>
    </source>
</evidence>
<proteinExistence type="inferred from homology"/>
<evidence type="ECO:0000256" key="4">
    <source>
        <dbReference type="ARBA" id="ARBA00023163"/>
    </source>
</evidence>
<evidence type="ECO:0000259" key="5">
    <source>
        <dbReference type="PROSITE" id="PS50931"/>
    </source>
</evidence>
<dbReference type="STRING" id="93064.BRX40_16155"/>
<evidence type="ECO:0000256" key="2">
    <source>
        <dbReference type="ARBA" id="ARBA00023015"/>
    </source>
</evidence>
<keyword evidence="3" id="KW-0238">DNA-binding</keyword>
<dbReference type="EMBL" id="QQWO01000003">
    <property type="protein sequence ID" value="RSV06236.1"/>
    <property type="molecule type" value="Genomic_DNA"/>
</dbReference>
<keyword evidence="4" id="KW-0804">Transcription</keyword>
<dbReference type="OrthoDB" id="9815174at2"/>
<dbReference type="InterPro" id="IPR036388">
    <property type="entry name" value="WH-like_DNA-bd_sf"/>
</dbReference>
<dbReference type="InterPro" id="IPR005119">
    <property type="entry name" value="LysR_subst-bd"/>
</dbReference>
<sequence>MIDRYLLRYFLAVIDSGTFTAAAAQVNVSQPTLSAGIAKLEREAGAKLFRRNSQRVELTEAGARFAVHARRIEREFNLAQASIDGVASGGTLRLGVLNTIASAELAAFAALAARAAPELAVELVEGNAAALSQHLSRGRIDLALTATQGEPGAEMEPLRSEAFVLALTASHPLAGEAAVPGEALAGETMIVRRNCEALSETSRYFTRRGIRPFFALRTTNDDRALEMVAAGLGATVIPQSHRHPGVASPALLGFGAARTLALAWGDDTAAIREAAAPLTDALRTQFGG</sequence>
<dbReference type="AlphaFoldDB" id="A0A1L6JE21"/>
<reference evidence="8" key="2">
    <citation type="submission" date="2016-12" db="EMBL/GenBank/DDBJ databases">
        <title>Whole genome sequencing of Sphingomonas sp. ABOJV.</title>
        <authorList>
            <person name="Conlan S."/>
            <person name="Thomas P.J."/>
            <person name="Mullikin J."/>
            <person name="Palmore T.N."/>
            <person name="Frank K.M."/>
            <person name="Segre J.A."/>
        </authorList>
    </citation>
    <scope>NUCLEOTIDE SEQUENCE [LARGE SCALE GENOMIC DNA]</scope>
    <source>
        <strain evidence="8">ABOJV</strain>
    </source>
</reference>
<protein>
    <submittedName>
        <fullName evidence="7">LysR family transcriptional regulator</fullName>
    </submittedName>
</protein>
<evidence type="ECO:0000256" key="1">
    <source>
        <dbReference type="ARBA" id="ARBA00009437"/>
    </source>
</evidence>
<dbReference type="PANTHER" id="PTHR30346">
    <property type="entry name" value="TRANSCRIPTIONAL DUAL REGULATOR HCAR-RELATED"/>
    <property type="match status" value="1"/>
</dbReference>
<dbReference type="InterPro" id="IPR036390">
    <property type="entry name" value="WH_DNA-bd_sf"/>
</dbReference>
<name>A0A1L6JE21_9SPHN</name>
<dbReference type="SUPFAM" id="SSF46785">
    <property type="entry name" value="Winged helix' DNA-binding domain"/>
    <property type="match status" value="1"/>
</dbReference>
<dbReference type="Pfam" id="PF00126">
    <property type="entry name" value="HTH_1"/>
    <property type="match status" value="1"/>
</dbReference>
<keyword evidence="2" id="KW-0805">Transcription regulation</keyword>
<reference evidence="7 9" key="3">
    <citation type="submission" date="2018-07" db="EMBL/GenBank/DDBJ databases">
        <title>Genomic and Epidemiologic Investigation of an Indolent Hospital Outbreak.</title>
        <authorList>
            <person name="Johnson R.C."/>
            <person name="Deming C."/>
            <person name="Conlan S."/>
            <person name="Zellmer C.J."/>
            <person name="Michelin A.V."/>
            <person name="Lee-Lin S."/>
            <person name="Thomas P.J."/>
            <person name="Park M."/>
            <person name="Weingarten R.A."/>
            <person name="Less J."/>
            <person name="Dekker J.P."/>
            <person name="Frank K.M."/>
            <person name="Musser K.A."/>
            <person name="Mcquiston J.R."/>
            <person name="Henderson D.K."/>
            <person name="Lau A.F."/>
            <person name="Palmore T.N."/>
            <person name="Segre J.A."/>
        </authorList>
    </citation>
    <scope>NUCLEOTIDE SEQUENCE [LARGE SCALE GENOMIC DNA]</scope>
    <source>
        <strain evidence="7 9">SK-NIH.Env10_0317</strain>
    </source>
</reference>
<dbReference type="PANTHER" id="PTHR30346:SF28">
    <property type="entry name" value="HTH-TYPE TRANSCRIPTIONAL REGULATOR CYNR"/>
    <property type="match status" value="1"/>
</dbReference>
<dbReference type="RefSeq" id="WP_075152302.1">
    <property type="nucleotide sequence ID" value="NZ_CP018820.1"/>
</dbReference>
<feature type="domain" description="HTH lysR-type" evidence="5">
    <location>
        <begin position="2"/>
        <end position="59"/>
    </location>
</feature>
<evidence type="ECO:0000313" key="6">
    <source>
        <dbReference type="EMBL" id="APR53750.1"/>
    </source>
</evidence>
<gene>
    <name evidence="6" type="ORF">BRX40_16155</name>
    <name evidence="7" type="ORF">CA257_04835</name>
</gene>
<dbReference type="PRINTS" id="PR00039">
    <property type="entry name" value="HTHLYSR"/>
</dbReference>
<dbReference type="SUPFAM" id="SSF53850">
    <property type="entry name" value="Periplasmic binding protein-like II"/>
    <property type="match status" value="1"/>
</dbReference>
<dbReference type="KEGG" id="skr:BRX40_16155"/>
<dbReference type="CDD" id="cd05466">
    <property type="entry name" value="PBP2_LTTR_substrate"/>
    <property type="match status" value="1"/>
</dbReference>
<organism evidence="6 8">
    <name type="scientific">Sphingomonas koreensis</name>
    <dbReference type="NCBI Taxonomy" id="93064"/>
    <lineage>
        <taxon>Bacteria</taxon>
        <taxon>Pseudomonadati</taxon>
        <taxon>Pseudomonadota</taxon>
        <taxon>Alphaproteobacteria</taxon>
        <taxon>Sphingomonadales</taxon>
        <taxon>Sphingomonadaceae</taxon>
        <taxon>Sphingomonas</taxon>
    </lineage>
</organism>
<dbReference type="GO" id="GO:0032993">
    <property type="term" value="C:protein-DNA complex"/>
    <property type="evidence" value="ECO:0007669"/>
    <property type="project" value="TreeGrafter"/>
</dbReference>